<dbReference type="EMBL" id="QMHM01000005">
    <property type="protein sequence ID" value="RAV80393.1"/>
    <property type="molecule type" value="Genomic_DNA"/>
</dbReference>
<evidence type="ECO:0000256" key="2">
    <source>
        <dbReference type="ARBA" id="ARBA00022529"/>
    </source>
</evidence>
<dbReference type="PROSITE" id="PS51782">
    <property type="entry name" value="LYSM"/>
    <property type="match status" value="5"/>
</dbReference>
<dbReference type="AlphaFoldDB" id="A0A178HIA6"/>
<feature type="compositionally biased region" description="Low complexity" evidence="5">
    <location>
        <begin position="345"/>
        <end position="367"/>
    </location>
</feature>
<keyword evidence="6" id="KW-0732">Signal</keyword>
<feature type="chain" id="PRO_5043545557" description="Peptidoglycan hydrolase" evidence="6">
    <location>
        <begin position="27"/>
        <end position="575"/>
    </location>
</feature>
<evidence type="ECO:0000256" key="5">
    <source>
        <dbReference type="SAM" id="MobiDB-lite"/>
    </source>
</evidence>
<feature type="region of interest" description="Disordered" evidence="5">
    <location>
        <begin position="344"/>
        <end position="369"/>
    </location>
</feature>
<feature type="region of interest" description="Disordered" evidence="5">
    <location>
        <begin position="417"/>
        <end position="444"/>
    </location>
</feature>
<dbReference type="Proteomes" id="UP000251923">
    <property type="component" value="Unassembled WGS sequence"/>
</dbReference>
<accession>A0A178HIA6</accession>
<dbReference type="InterPro" id="IPR036779">
    <property type="entry name" value="LysM_dom_sf"/>
</dbReference>
<feature type="region of interest" description="Disordered" evidence="5">
    <location>
        <begin position="271"/>
        <end position="298"/>
    </location>
</feature>
<dbReference type="Pfam" id="PF01476">
    <property type="entry name" value="LysM"/>
    <property type="match status" value="5"/>
</dbReference>
<dbReference type="GO" id="GO:0008932">
    <property type="term" value="F:lytic endotransglycosylase activity"/>
    <property type="evidence" value="ECO:0007669"/>
    <property type="project" value="TreeGrafter"/>
</dbReference>
<dbReference type="GO" id="GO:0004040">
    <property type="term" value="F:amidase activity"/>
    <property type="evidence" value="ECO:0007669"/>
    <property type="project" value="InterPro"/>
</dbReference>
<dbReference type="GeneID" id="86970287"/>
<dbReference type="Gene3D" id="3.10.350.10">
    <property type="entry name" value="LysM domain"/>
    <property type="match status" value="5"/>
</dbReference>
<protein>
    <recommendedName>
        <fullName evidence="4">Peptidoglycan hydrolase</fullName>
    </recommendedName>
</protein>
<evidence type="ECO:0000256" key="3">
    <source>
        <dbReference type="ARBA" id="ARBA00022638"/>
    </source>
</evidence>
<evidence type="ECO:0000256" key="1">
    <source>
        <dbReference type="ARBA" id="ARBA00010266"/>
    </source>
</evidence>
<dbReference type="InterPro" id="IPR018392">
    <property type="entry name" value="LysM"/>
</dbReference>
<comment type="similarity">
    <text evidence="1">Belongs to the glycosyl hydrolase 73 family.</text>
</comment>
<feature type="region of interest" description="Disordered" evidence="5">
    <location>
        <begin position="501"/>
        <end position="525"/>
    </location>
</feature>
<dbReference type="Gene3D" id="1.10.530.10">
    <property type="match status" value="1"/>
</dbReference>
<feature type="compositionally biased region" description="Polar residues" evidence="5">
    <location>
        <begin position="202"/>
        <end position="220"/>
    </location>
</feature>
<evidence type="ECO:0000256" key="4">
    <source>
        <dbReference type="ARBA" id="ARBA00032108"/>
    </source>
</evidence>
<comment type="caution">
    <text evidence="7">The sequence shown here is derived from an EMBL/GenBank/DDBJ whole genome shotgun (WGS) entry which is preliminary data.</text>
</comment>
<keyword evidence="2" id="KW-0929">Antimicrobial</keyword>
<dbReference type="CDD" id="cd00118">
    <property type="entry name" value="LysM"/>
    <property type="match status" value="5"/>
</dbReference>
<dbReference type="SUPFAM" id="SSF54106">
    <property type="entry name" value="LysM domain"/>
    <property type="match status" value="5"/>
</dbReference>
<evidence type="ECO:0000313" key="8">
    <source>
        <dbReference type="Proteomes" id="UP000251923"/>
    </source>
</evidence>
<dbReference type="Pfam" id="PF01832">
    <property type="entry name" value="Glucosaminidase"/>
    <property type="match status" value="1"/>
</dbReference>
<dbReference type="InterPro" id="IPR002901">
    <property type="entry name" value="MGlyc_endo_b_GlcNAc-like_dom"/>
</dbReference>
<proteinExistence type="inferred from homology"/>
<keyword evidence="3" id="KW-0081">Bacteriolytic enzyme</keyword>
<evidence type="ECO:0000256" key="6">
    <source>
        <dbReference type="SAM" id="SignalP"/>
    </source>
</evidence>
<dbReference type="RefSeq" id="WP_064292217.1">
    <property type="nucleotide sequence ID" value="NZ_JASODG010000004.1"/>
</dbReference>
<dbReference type="GO" id="GO:0042742">
    <property type="term" value="P:defense response to bacterium"/>
    <property type="evidence" value="ECO:0007669"/>
    <property type="project" value="UniProtKB-KW"/>
</dbReference>
<dbReference type="PANTHER" id="PTHR33734">
    <property type="entry name" value="LYSM DOMAIN-CONTAINING GPI-ANCHORED PROTEIN 2"/>
    <property type="match status" value="1"/>
</dbReference>
<dbReference type="SMART" id="SM00257">
    <property type="entry name" value="LysM"/>
    <property type="match status" value="5"/>
</dbReference>
<dbReference type="GO" id="GO:0031640">
    <property type="term" value="P:killing of cells of another organism"/>
    <property type="evidence" value="ECO:0007669"/>
    <property type="project" value="UniProtKB-KW"/>
</dbReference>
<dbReference type="PRINTS" id="PR01002">
    <property type="entry name" value="FLGFLGJ"/>
</dbReference>
<feature type="signal peptide" evidence="6">
    <location>
        <begin position="1"/>
        <end position="26"/>
    </location>
</feature>
<gene>
    <name evidence="7" type="ORF">DBT54_03640</name>
</gene>
<evidence type="ECO:0000313" key="7">
    <source>
        <dbReference type="EMBL" id="RAV80393.1"/>
    </source>
</evidence>
<name>A0A178HIA6_9LACT</name>
<dbReference type="PANTHER" id="PTHR33734:SF22">
    <property type="entry name" value="MEMBRANE-BOUND LYTIC MUREIN TRANSGLYCOSYLASE D"/>
    <property type="match status" value="1"/>
</dbReference>
<dbReference type="Gene3D" id="4.10.80.30">
    <property type="entry name" value="DNA polymerase, domain 6"/>
    <property type="match status" value="1"/>
</dbReference>
<sequence>MTGHQEKSKKLIKTSAVLLSSVVAIAGADALANYTPVQATTLAPTSNNFLNKILPYAYDLANQNDLYASVMMAQAALESGWGSSRLSQAPYNNLFGIKGNYKGKTANFNTLEDDGRGNYYQINDGFRMYPSYRESLIDYVGVLKNGTSWNPNFYSGAWKSNTNSYKDATAWLTGRYATDTSYGSKLNSIIAKNNLSQYDTPGKTISNNLKNSNQVSTPTAQPGGRSYVVKPGDGLWTVARQLGTSVEAVKQANGLSSNLIYPGQVLYAGASSSSPAKTNTSSPVRPSSPAAKPAQSVKQSYRVQAGDGLWTVAKNLGTTIEAVKAANGLTSNFIYPGQVLYAPGQTQSASSPAGTSTTSNQQSQGQSHAGYKSYTVQAGDGLWTVARHLGMTVDTLKAKYGLTSNFIYPGQVFTNQTSQSSYKPSNTKPAANTPAPSQNTSQAGVYQVQAGDTLYRIARNQGMTVSQLKQINGLTSNAIYVGQRLNLAAKAAYQPAAKTGVSASQENTAPTPSQKQTSPKPVSQVQAANTYQIKAGDNLYRIALNHGVSLNQLLAANQLKANSLILPGQQLVIPQ</sequence>
<feature type="compositionally biased region" description="Low complexity" evidence="5">
    <location>
        <begin position="271"/>
        <end position="283"/>
    </location>
</feature>
<reference evidence="7 8" key="1">
    <citation type="submission" date="2018-04" db="EMBL/GenBank/DDBJ databases">
        <title>Aerococcus urinae genomes.</title>
        <authorList>
            <person name="Hilt E."/>
            <person name="Gilbert N.M."/>
            <person name="Thomas-White K."/>
            <person name="Putonti C."/>
            <person name="Lewis A.L."/>
            <person name="Visck K.L."/>
            <person name="Wolfe A.J."/>
        </authorList>
    </citation>
    <scope>NUCLEOTIDE SEQUENCE [LARGE SCALE GENOMIC DNA]</scope>
    <source>
        <strain evidence="7 8">UMB7480</strain>
    </source>
</reference>
<dbReference type="SMART" id="SM00047">
    <property type="entry name" value="LYZ2"/>
    <property type="match status" value="1"/>
</dbReference>
<feature type="region of interest" description="Disordered" evidence="5">
    <location>
        <begin position="202"/>
        <end position="224"/>
    </location>
</feature>
<organism evidence="7 8">
    <name type="scientific">Aerococcus urinae</name>
    <dbReference type="NCBI Taxonomy" id="1376"/>
    <lineage>
        <taxon>Bacteria</taxon>
        <taxon>Bacillati</taxon>
        <taxon>Bacillota</taxon>
        <taxon>Bacilli</taxon>
        <taxon>Lactobacillales</taxon>
        <taxon>Aerococcaceae</taxon>
        <taxon>Aerococcus</taxon>
    </lineage>
</organism>